<evidence type="ECO:0000256" key="10">
    <source>
        <dbReference type="RuleBase" id="RU368027"/>
    </source>
</evidence>
<dbReference type="RefSeq" id="XP_007676230.1">
    <property type="nucleotide sequence ID" value="XM_007678040.1"/>
</dbReference>
<name>M2NAL9_BAUPA</name>
<comment type="similarity">
    <text evidence="2 10">Belongs to the RRP36 family.</text>
</comment>
<feature type="region of interest" description="Disordered" evidence="11">
    <location>
        <begin position="252"/>
        <end position="280"/>
    </location>
</feature>
<feature type="region of interest" description="Disordered" evidence="11">
    <location>
        <begin position="205"/>
        <end position="230"/>
    </location>
</feature>
<dbReference type="GO" id="GO:0030686">
    <property type="term" value="C:90S preribosome"/>
    <property type="evidence" value="ECO:0007669"/>
    <property type="project" value="TreeGrafter"/>
</dbReference>
<sequence>DEDVLEASIATVSFGALQQARDALLRKRKRGSDVDERDDDEEKLEALRKRLRQIKKQKAAGTEPEEVHSAGQKRRVSRFAKKAVDEDRDDASDSDSAPSEEDTTSHHQRSSKHAPTAQTSRRQVTRKRTVIDVPKRVIRDPRFDAIHDSALPTNDNISKAYSFLHDYERGEIAELQTALKRTKDPSDRETLKRKINSMENRLKTQATKEREQEVLRKHRKEERERVQQGKTPYYLKKKEVKERALVERFKGMKGKEREKVMERRRVKEGQKEKKRMPNLR</sequence>
<evidence type="ECO:0000256" key="9">
    <source>
        <dbReference type="ARBA" id="ARBA00025053"/>
    </source>
</evidence>
<proteinExistence type="inferred from homology"/>
<dbReference type="GO" id="GO:0000462">
    <property type="term" value="P:maturation of SSU-rRNA from tricistronic rRNA transcript (SSU-rRNA, 5.8S rRNA, LSU-rRNA)"/>
    <property type="evidence" value="ECO:0007669"/>
    <property type="project" value="TreeGrafter"/>
</dbReference>
<feature type="compositionally biased region" description="Acidic residues" evidence="11">
    <location>
        <begin position="86"/>
        <end position="102"/>
    </location>
</feature>
<evidence type="ECO:0000256" key="7">
    <source>
        <dbReference type="ARBA" id="ARBA00023242"/>
    </source>
</evidence>
<dbReference type="KEGG" id="bcom:BAUCODRAFT_53966"/>
<dbReference type="InterPro" id="IPR009292">
    <property type="entry name" value="RRP36"/>
</dbReference>
<evidence type="ECO:0000256" key="6">
    <source>
        <dbReference type="ARBA" id="ARBA00023054"/>
    </source>
</evidence>
<evidence type="ECO:0000256" key="4">
    <source>
        <dbReference type="ARBA" id="ARBA00022517"/>
    </source>
</evidence>
<dbReference type="HOGENOM" id="CLU_048802_0_1_1"/>
<dbReference type="STRING" id="717646.M2NAL9"/>
<dbReference type="eggNOG" id="KOG3190">
    <property type="taxonomic scope" value="Eukaryota"/>
</dbReference>
<keyword evidence="8 10" id="KW-0687">Ribonucleoprotein</keyword>
<keyword evidence="13" id="KW-1185">Reference proteome</keyword>
<dbReference type="EMBL" id="KB445555">
    <property type="protein sequence ID" value="EMC96184.1"/>
    <property type="molecule type" value="Genomic_DNA"/>
</dbReference>
<feature type="compositionally biased region" description="Basic and acidic residues" evidence="11">
    <location>
        <begin position="252"/>
        <end position="271"/>
    </location>
</feature>
<evidence type="ECO:0000256" key="5">
    <source>
        <dbReference type="ARBA" id="ARBA00022552"/>
    </source>
</evidence>
<dbReference type="PANTHER" id="PTHR21738">
    <property type="entry name" value="RIBOSOMAL RNA PROCESSING PROTEIN 36 HOMOLOG"/>
    <property type="match status" value="1"/>
</dbReference>
<keyword evidence="5 10" id="KW-0698">rRNA processing</keyword>
<evidence type="ECO:0000256" key="3">
    <source>
        <dbReference type="ARBA" id="ARBA00011167"/>
    </source>
</evidence>
<dbReference type="Proteomes" id="UP000011761">
    <property type="component" value="Unassembled WGS sequence"/>
</dbReference>
<comment type="function">
    <text evidence="9 10">Component of the 90S pre-ribosome involved in the maturation of rRNAs. Required for early cleavages of the pre-RNAs in the 40S ribosomal subunit maturation pathway.</text>
</comment>
<feature type="region of interest" description="Disordered" evidence="11">
    <location>
        <begin position="53"/>
        <end position="132"/>
    </location>
</feature>
<protein>
    <recommendedName>
        <fullName evidence="10">rRNA biogenesis protein RRP36</fullName>
    </recommendedName>
</protein>
<feature type="compositionally biased region" description="Basic and acidic residues" evidence="11">
    <location>
        <begin position="205"/>
        <end position="227"/>
    </location>
</feature>
<comment type="subunit">
    <text evidence="3 10">Associates with 90S and pre-40S pre-ribosomal particles.</text>
</comment>
<dbReference type="OrthoDB" id="448446at2759"/>
<reference evidence="12 13" key="1">
    <citation type="journal article" date="2012" name="PLoS Pathog.">
        <title>Diverse lifestyles and strategies of plant pathogenesis encoded in the genomes of eighteen Dothideomycetes fungi.</title>
        <authorList>
            <person name="Ohm R.A."/>
            <person name="Feau N."/>
            <person name="Henrissat B."/>
            <person name="Schoch C.L."/>
            <person name="Horwitz B.A."/>
            <person name="Barry K.W."/>
            <person name="Condon B.J."/>
            <person name="Copeland A.C."/>
            <person name="Dhillon B."/>
            <person name="Glaser F."/>
            <person name="Hesse C.N."/>
            <person name="Kosti I."/>
            <person name="LaButti K."/>
            <person name="Lindquist E.A."/>
            <person name="Lucas S."/>
            <person name="Salamov A.A."/>
            <person name="Bradshaw R.E."/>
            <person name="Ciuffetti L."/>
            <person name="Hamelin R.C."/>
            <person name="Kema G.H.J."/>
            <person name="Lawrence C."/>
            <person name="Scott J.A."/>
            <person name="Spatafora J.W."/>
            <person name="Turgeon B.G."/>
            <person name="de Wit P.J.G.M."/>
            <person name="Zhong S."/>
            <person name="Goodwin S.B."/>
            <person name="Grigoriev I.V."/>
        </authorList>
    </citation>
    <scope>NUCLEOTIDE SEQUENCE [LARGE SCALE GENOMIC DNA]</scope>
    <source>
        <strain evidence="12 13">UAMH 10762</strain>
    </source>
</reference>
<keyword evidence="6" id="KW-0175">Coiled coil</keyword>
<feature type="compositionally biased region" description="Basic residues" evidence="11">
    <location>
        <begin position="71"/>
        <end position="81"/>
    </location>
</feature>
<gene>
    <name evidence="12" type="ORF">BAUCODRAFT_53966</name>
</gene>
<dbReference type="GO" id="GO:0005730">
    <property type="term" value="C:nucleolus"/>
    <property type="evidence" value="ECO:0007669"/>
    <property type="project" value="UniProtKB-SubCell"/>
</dbReference>
<keyword evidence="7 10" id="KW-0539">Nucleus</keyword>
<comment type="subcellular location">
    <subcellularLocation>
        <location evidence="1 10">Nucleus</location>
        <location evidence="1 10">Nucleolus</location>
    </subcellularLocation>
</comment>
<dbReference type="AlphaFoldDB" id="M2NAL9"/>
<feature type="non-terminal residue" evidence="12">
    <location>
        <position position="1"/>
    </location>
</feature>
<keyword evidence="4 10" id="KW-0690">Ribosome biogenesis</keyword>
<evidence type="ECO:0000256" key="11">
    <source>
        <dbReference type="SAM" id="MobiDB-lite"/>
    </source>
</evidence>
<dbReference type="GeneID" id="19115293"/>
<evidence type="ECO:0000256" key="8">
    <source>
        <dbReference type="ARBA" id="ARBA00023274"/>
    </source>
</evidence>
<evidence type="ECO:0000313" key="12">
    <source>
        <dbReference type="EMBL" id="EMC96184.1"/>
    </source>
</evidence>
<accession>M2NAL9</accession>
<dbReference type="OMA" id="ERKEMPW"/>
<dbReference type="PANTHER" id="PTHR21738:SF0">
    <property type="entry name" value="RIBOSOMAL RNA PROCESSING PROTEIN 36 HOMOLOG"/>
    <property type="match status" value="1"/>
</dbReference>
<evidence type="ECO:0000256" key="1">
    <source>
        <dbReference type="ARBA" id="ARBA00004604"/>
    </source>
</evidence>
<dbReference type="Pfam" id="PF06102">
    <property type="entry name" value="RRP36"/>
    <property type="match status" value="1"/>
</dbReference>
<organism evidence="12 13">
    <name type="scientific">Baudoinia panamericana (strain UAMH 10762)</name>
    <name type="common">Angels' share fungus</name>
    <name type="synonym">Baudoinia compniacensis (strain UAMH 10762)</name>
    <dbReference type="NCBI Taxonomy" id="717646"/>
    <lineage>
        <taxon>Eukaryota</taxon>
        <taxon>Fungi</taxon>
        <taxon>Dikarya</taxon>
        <taxon>Ascomycota</taxon>
        <taxon>Pezizomycotina</taxon>
        <taxon>Dothideomycetes</taxon>
        <taxon>Dothideomycetidae</taxon>
        <taxon>Mycosphaerellales</taxon>
        <taxon>Teratosphaeriaceae</taxon>
        <taxon>Baudoinia</taxon>
    </lineage>
</organism>
<evidence type="ECO:0000313" key="13">
    <source>
        <dbReference type="Proteomes" id="UP000011761"/>
    </source>
</evidence>
<evidence type="ECO:0000256" key="2">
    <source>
        <dbReference type="ARBA" id="ARBA00009418"/>
    </source>
</evidence>
<feature type="non-terminal residue" evidence="12">
    <location>
        <position position="280"/>
    </location>
</feature>